<evidence type="ECO:0000313" key="6">
    <source>
        <dbReference type="EMBL" id="UXD06396.1"/>
    </source>
</evidence>
<dbReference type="SUPFAM" id="SSF46911">
    <property type="entry name" value="Ribosomal protein S18"/>
    <property type="match status" value="1"/>
</dbReference>
<evidence type="ECO:0000256" key="5">
    <source>
        <dbReference type="RuleBase" id="RU003910"/>
    </source>
</evidence>
<protein>
    <recommendedName>
        <fullName evidence="4">Small ribosomal subunit protein bS18c</fullName>
    </recommendedName>
</protein>
<evidence type="ECO:0000256" key="1">
    <source>
        <dbReference type="ARBA" id="ARBA00005589"/>
    </source>
</evidence>
<dbReference type="GO" id="GO:0005763">
    <property type="term" value="C:mitochondrial small ribosomal subunit"/>
    <property type="evidence" value="ECO:0007669"/>
    <property type="project" value="TreeGrafter"/>
</dbReference>
<evidence type="ECO:0000256" key="4">
    <source>
        <dbReference type="HAMAP-Rule" id="MF_00270"/>
    </source>
</evidence>
<reference evidence="6" key="1">
    <citation type="submission" date="2021-09" db="EMBL/GenBank/DDBJ databases">
        <authorList>
            <person name="Maciszewski K."/>
            <person name="Dabbagh N."/>
            <person name="Preisfeld A."/>
            <person name="Karnkowska A."/>
        </authorList>
    </citation>
    <scope>NUCLEOTIDE SEQUENCE</scope>
</reference>
<dbReference type="InterPro" id="IPR001648">
    <property type="entry name" value="Ribosomal_bS18"/>
</dbReference>
<keyword evidence="3 4" id="KW-0687">Ribonucleoprotein</keyword>
<dbReference type="PRINTS" id="PR00974">
    <property type="entry name" value="RIBOSOMALS18"/>
</dbReference>
<dbReference type="Pfam" id="PF01084">
    <property type="entry name" value="Ribosomal_S18"/>
    <property type="match status" value="1"/>
</dbReference>
<accession>A0A977K878</accession>
<organism evidence="6">
    <name type="scientific">Eutreptiella sp. CCMP389</name>
    <dbReference type="NCBI Taxonomy" id="96781"/>
    <lineage>
        <taxon>Eukaryota</taxon>
        <taxon>Discoba</taxon>
        <taxon>Euglenozoa</taxon>
        <taxon>Euglenida</taxon>
        <taxon>Spirocuta</taxon>
        <taxon>Euglenophyceae</taxon>
        <taxon>Eutreptiales</taxon>
        <taxon>Eutreptiaceae</taxon>
        <taxon>Eutreptiella</taxon>
    </lineage>
</organism>
<name>A0A977K878_9EUGL</name>
<comment type="subunit">
    <text evidence="4">Part of the 30S ribosomal subunit.</text>
</comment>
<keyword evidence="2 4" id="KW-0689">Ribosomal protein</keyword>
<dbReference type="HAMAP" id="MF_00270">
    <property type="entry name" value="Ribosomal_bS18"/>
    <property type="match status" value="1"/>
</dbReference>
<proteinExistence type="inferred from homology"/>
<sequence>MTFSFNKRSSLRSSEIIDYKNVDLLRRFVTVQGNILPRRLTKLSAKQHRAITKSIKQARILGLLPFISKEI</sequence>
<keyword evidence="4" id="KW-0699">rRNA-binding</keyword>
<dbReference type="GO" id="GO:0070181">
    <property type="term" value="F:small ribosomal subunit rRNA binding"/>
    <property type="evidence" value="ECO:0007669"/>
    <property type="project" value="TreeGrafter"/>
</dbReference>
<evidence type="ECO:0000256" key="3">
    <source>
        <dbReference type="ARBA" id="ARBA00023274"/>
    </source>
</evidence>
<gene>
    <name evidence="4" type="primary">rps18</name>
</gene>
<dbReference type="GO" id="GO:0003735">
    <property type="term" value="F:structural constituent of ribosome"/>
    <property type="evidence" value="ECO:0007669"/>
    <property type="project" value="InterPro"/>
</dbReference>
<dbReference type="Gene3D" id="4.10.640.10">
    <property type="entry name" value="Ribosomal protein S18"/>
    <property type="match status" value="1"/>
</dbReference>
<dbReference type="PANTHER" id="PTHR13479:SF40">
    <property type="entry name" value="SMALL RIBOSOMAL SUBUNIT PROTEIN BS18M"/>
    <property type="match status" value="1"/>
</dbReference>
<geneLocation type="chloroplast" evidence="6"/>
<keyword evidence="6" id="KW-0934">Plastid</keyword>
<dbReference type="NCBIfam" id="TIGR00165">
    <property type="entry name" value="S18"/>
    <property type="match status" value="1"/>
</dbReference>
<reference evidence="6" key="2">
    <citation type="journal article" date="2022" name="Mol. Phylogenet. Evol.">
        <title>Maturyoshka: A maturase inside a maturase, and other peculiarities of the novel chloroplast genomes of marine euglenophytes.</title>
        <authorList>
            <person name="Maciszewski K."/>
            <person name="Dabbagh N."/>
            <person name="Preisfeld A."/>
            <person name="Karnkowska A."/>
        </authorList>
    </citation>
    <scope>NUCLEOTIDE SEQUENCE</scope>
</reference>
<dbReference type="InterPro" id="IPR036870">
    <property type="entry name" value="Ribosomal_bS18_sf"/>
</dbReference>
<dbReference type="EMBL" id="OK136185">
    <property type="protein sequence ID" value="UXD06396.1"/>
    <property type="molecule type" value="Genomic_DNA"/>
</dbReference>
<comment type="similarity">
    <text evidence="1 4 5">Belongs to the bacterial ribosomal protein bS18 family.</text>
</comment>
<dbReference type="PANTHER" id="PTHR13479">
    <property type="entry name" value="30S RIBOSOMAL PROTEIN S18"/>
    <property type="match status" value="1"/>
</dbReference>
<keyword evidence="6" id="KW-0150">Chloroplast</keyword>
<dbReference type="GO" id="GO:0009507">
    <property type="term" value="C:chloroplast"/>
    <property type="evidence" value="ECO:0007669"/>
    <property type="project" value="UniProtKB-SubCell"/>
</dbReference>
<keyword evidence="4" id="KW-0694">RNA-binding</keyword>
<dbReference type="GO" id="GO:0006412">
    <property type="term" value="P:translation"/>
    <property type="evidence" value="ECO:0007669"/>
    <property type="project" value="UniProtKB-UniRule"/>
</dbReference>
<comment type="subcellular location">
    <subcellularLocation>
        <location evidence="4">Plastid</location>
        <location evidence="4">Chloroplast</location>
    </subcellularLocation>
</comment>
<dbReference type="AlphaFoldDB" id="A0A977K878"/>
<evidence type="ECO:0000256" key="2">
    <source>
        <dbReference type="ARBA" id="ARBA00022980"/>
    </source>
</evidence>